<dbReference type="InterPro" id="IPR019945">
    <property type="entry name" value="F420_G6P_DH-rel"/>
</dbReference>
<sequence>MQIGYKLFAEDVAPKELIRRAVEAERAGFDFVEISDHFHPWLPEHQHSSFAWAILSAIAAKTETLRLATGVTCPSIRYHPAIIAQAAATLQIISDGRFTLGVGAGERLSERIVGQGWPEVGDRHRRFREALEIIRLLWSGGTHSYRGDFLTLQDARVYDLPETLPEIVVAAGGPQAAALAAELGDGLFSTDPDASLIEAWTAAGGDGPRYCEVPTAFAPDARAGAEAAHERFRFGPLGWKVLAELPDPTAFDQATQSIRVEDMEEAFACGPDVERHVEVFSEFRDAGFDHLVLMDASTDPDAFMGFFQDELGPRLRQSA</sequence>
<evidence type="ECO:0000256" key="1">
    <source>
        <dbReference type="ARBA" id="ARBA00023002"/>
    </source>
</evidence>
<dbReference type="SUPFAM" id="SSF51679">
    <property type="entry name" value="Bacterial luciferase-like"/>
    <property type="match status" value="1"/>
</dbReference>
<dbReference type="InterPro" id="IPR050564">
    <property type="entry name" value="F420-G6PD/mer"/>
</dbReference>
<dbReference type="Pfam" id="PF00296">
    <property type="entry name" value="Bac_luciferase"/>
    <property type="match status" value="1"/>
</dbReference>
<keyword evidence="4" id="KW-1185">Reference proteome</keyword>
<evidence type="ECO:0000259" key="2">
    <source>
        <dbReference type="Pfam" id="PF00296"/>
    </source>
</evidence>
<dbReference type="OrthoDB" id="180193at2"/>
<comment type="caution">
    <text evidence="3">The sequence shown here is derived from an EMBL/GenBank/DDBJ whole genome shotgun (WGS) entry which is preliminary data.</text>
</comment>
<dbReference type="InterPro" id="IPR011251">
    <property type="entry name" value="Luciferase-like_dom"/>
</dbReference>
<name>A0A3N2APN0_9MICO</name>
<accession>A0A3N2APN0</accession>
<dbReference type="PANTHER" id="PTHR43244">
    <property type="match status" value="1"/>
</dbReference>
<dbReference type="PANTHER" id="PTHR43244:SF1">
    <property type="entry name" value="5,10-METHYLENETETRAHYDROMETHANOPTERIN REDUCTASE"/>
    <property type="match status" value="1"/>
</dbReference>
<dbReference type="AlphaFoldDB" id="A0A3N2APN0"/>
<dbReference type="EMBL" id="RKHJ01000001">
    <property type="protein sequence ID" value="ROR64868.1"/>
    <property type="molecule type" value="Genomic_DNA"/>
</dbReference>
<keyword evidence="1" id="KW-0560">Oxidoreductase</keyword>
<reference evidence="3 4" key="1">
    <citation type="submission" date="2018-11" db="EMBL/GenBank/DDBJ databases">
        <title>Sequencing the genomes of 1000 actinobacteria strains.</title>
        <authorList>
            <person name="Klenk H.-P."/>
        </authorList>
    </citation>
    <scope>NUCLEOTIDE SEQUENCE [LARGE SCALE GENOMIC DNA]</scope>
    <source>
        <strain evidence="3 4">DSM 9580</strain>
    </source>
</reference>
<dbReference type="NCBIfam" id="TIGR03557">
    <property type="entry name" value="F420_G6P_family"/>
    <property type="match status" value="1"/>
</dbReference>
<gene>
    <name evidence="3" type="ORF">EDD26_0219</name>
</gene>
<dbReference type="RefSeq" id="WP_123696023.1">
    <property type="nucleotide sequence ID" value="NZ_RKHJ01000001.1"/>
</dbReference>
<feature type="domain" description="Luciferase-like" evidence="2">
    <location>
        <begin position="12"/>
        <end position="289"/>
    </location>
</feature>
<evidence type="ECO:0000313" key="3">
    <source>
        <dbReference type="EMBL" id="ROR64868.1"/>
    </source>
</evidence>
<dbReference type="Proteomes" id="UP000275456">
    <property type="component" value="Unassembled WGS sequence"/>
</dbReference>
<protein>
    <submittedName>
        <fullName evidence="3">G6PDH family F420-dependent oxidoreductase</fullName>
    </submittedName>
</protein>
<proteinExistence type="predicted"/>
<evidence type="ECO:0000313" key="4">
    <source>
        <dbReference type="Proteomes" id="UP000275456"/>
    </source>
</evidence>
<dbReference type="GO" id="GO:0016705">
    <property type="term" value="F:oxidoreductase activity, acting on paired donors, with incorporation or reduction of molecular oxygen"/>
    <property type="evidence" value="ECO:0007669"/>
    <property type="project" value="InterPro"/>
</dbReference>
<dbReference type="CDD" id="cd01097">
    <property type="entry name" value="Tetrahydromethanopterin_reductase"/>
    <property type="match status" value="1"/>
</dbReference>
<dbReference type="InterPro" id="IPR036661">
    <property type="entry name" value="Luciferase-like_sf"/>
</dbReference>
<organism evidence="3 4">
    <name type="scientific">Agrococcus jenensis</name>
    <dbReference type="NCBI Taxonomy" id="46353"/>
    <lineage>
        <taxon>Bacteria</taxon>
        <taxon>Bacillati</taxon>
        <taxon>Actinomycetota</taxon>
        <taxon>Actinomycetes</taxon>
        <taxon>Micrococcales</taxon>
        <taxon>Microbacteriaceae</taxon>
        <taxon>Agrococcus</taxon>
    </lineage>
</organism>
<dbReference type="Gene3D" id="3.20.20.30">
    <property type="entry name" value="Luciferase-like domain"/>
    <property type="match status" value="1"/>
</dbReference>